<dbReference type="AlphaFoldDB" id="A0AAU2GZZ1"/>
<evidence type="ECO:0000256" key="2">
    <source>
        <dbReference type="RuleBase" id="RU003749"/>
    </source>
</evidence>
<dbReference type="GO" id="GO:0043856">
    <property type="term" value="F:anti-sigma factor antagonist activity"/>
    <property type="evidence" value="ECO:0007669"/>
    <property type="project" value="InterPro"/>
</dbReference>
<dbReference type="InterPro" id="IPR002645">
    <property type="entry name" value="STAS_dom"/>
</dbReference>
<protein>
    <recommendedName>
        <fullName evidence="2">Anti-sigma factor antagonist</fullName>
    </recommendedName>
</protein>
<dbReference type="InterPro" id="IPR036513">
    <property type="entry name" value="STAS_dom_sf"/>
</dbReference>
<sequence>MSREPLSSAQQIRIYETEGRTVVQLLGEIDIAVVLRVTAELDTVTGRPNSDVVVDLGPVEFLDCCGLGLLCRARRRVEERGGRLTLAGPRPGIRRLLRIVRLDRVFAVTGTLDEALGSRTSVN</sequence>
<dbReference type="Pfam" id="PF01740">
    <property type="entry name" value="STAS"/>
    <property type="match status" value="1"/>
</dbReference>
<dbReference type="InterPro" id="IPR003658">
    <property type="entry name" value="Anti-sigma_ant"/>
</dbReference>
<evidence type="ECO:0000313" key="4">
    <source>
        <dbReference type="EMBL" id="WTU41632.1"/>
    </source>
</evidence>
<dbReference type="PROSITE" id="PS50801">
    <property type="entry name" value="STAS"/>
    <property type="match status" value="1"/>
</dbReference>
<organism evidence="4">
    <name type="scientific">Streptomyces sp. NBC_00060</name>
    <dbReference type="NCBI Taxonomy" id="2975636"/>
    <lineage>
        <taxon>Bacteria</taxon>
        <taxon>Bacillati</taxon>
        <taxon>Actinomycetota</taxon>
        <taxon>Actinomycetes</taxon>
        <taxon>Kitasatosporales</taxon>
        <taxon>Streptomycetaceae</taxon>
        <taxon>Streptomyces</taxon>
    </lineage>
</organism>
<accession>A0AAU2GZZ1</accession>
<dbReference type="NCBIfam" id="TIGR00377">
    <property type="entry name" value="ant_ant_sig"/>
    <property type="match status" value="1"/>
</dbReference>
<proteinExistence type="inferred from homology"/>
<dbReference type="PANTHER" id="PTHR33495">
    <property type="entry name" value="ANTI-SIGMA FACTOR ANTAGONIST TM_1081-RELATED-RELATED"/>
    <property type="match status" value="1"/>
</dbReference>
<evidence type="ECO:0000256" key="1">
    <source>
        <dbReference type="ARBA" id="ARBA00009013"/>
    </source>
</evidence>
<feature type="domain" description="STAS" evidence="3">
    <location>
        <begin position="10"/>
        <end position="119"/>
    </location>
</feature>
<comment type="similarity">
    <text evidence="1 2">Belongs to the anti-sigma-factor antagonist family.</text>
</comment>
<dbReference type="CDD" id="cd07043">
    <property type="entry name" value="STAS_anti-anti-sigma_factors"/>
    <property type="match status" value="1"/>
</dbReference>
<dbReference type="PANTHER" id="PTHR33495:SF2">
    <property type="entry name" value="ANTI-SIGMA FACTOR ANTAGONIST TM_1081-RELATED"/>
    <property type="match status" value="1"/>
</dbReference>
<dbReference type="SUPFAM" id="SSF52091">
    <property type="entry name" value="SpoIIaa-like"/>
    <property type="match status" value="1"/>
</dbReference>
<reference evidence="4" key="1">
    <citation type="submission" date="2022-10" db="EMBL/GenBank/DDBJ databases">
        <title>The complete genomes of actinobacterial strains from the NBC collection.</title>
        <authorList>
            <person name="Joergensen T.S."/>
            <person name="Alvarez Arevalo M."/>
            <person name="Sterndorff E.B."/>
            <person name="Faurdal D."/>
            <person name="Vuksanovic O."/>
            <person name="Mourched A.-S."/>
            <person name="Charusanti P."/>
            <person name="Shaw S."/>
            <person name="Blin K."/>
            <person name="Weber T."/>
        </authorList>
    </citation>
    <scope>NUCLEOTIDE SEQUENCE</scope>
    <source>
        <strain evidence="4">NBC_00060</strain>
    </source>
</reference>
<evidence type="ECO:0000259" key="3">
    <source>
        <dbReference type="PROSITE" id="PS50801"/>
    </source>
</evidence>
<dbReference type="Gene3D" id="3.30.750.24">
    <property type="entry name" value="STAS domain"/>
    <property type="match status" value="1"/>
</dbReference>
<name>A0AAU2GZZ1_9ACTN</name>
<dbReference type="EMBL" id="CP108253">
    <property type="protein sequence ID" value="WTU41632.1"/>
    <property type="molecule type" value="Genomic_DNA"/>
</dbReference>
<gene>
    <name evidence="4" type="ORF">OHV25_19630</name>
</gene>